<sequence length="380" mass="41289">MGKDIFELPVIQEKTSCHCSMTAAESDNTVPDLNQSFVSGFVETPAGRLPQVSSILVWKDRWGSIKARWGVGRMEYKIDPGLYALGTPDANSLVFVSANYKMSFDLLRQALVGRSGWILVLDTQGINVWCAAGKGIFGTEELVRRIELSGLKKIVTHRKLILPQLGAPGVAAHKVKQISGFSVQYGPIRAEDLPAYLDAGFKTTEQMRIKTFSLKERAVLIPIELVEAMKAYLLLAAAFFIISGIGGPLGFWANAGSFGLFAVLALLSAVIGGAIFNPLLLPYLPGRAFSIKGFSTGIIVALILLYLRNINLSAWPGRIEAIAWLLIITAMSGYLAMNFTGCSTYTSLSGVKREMRWALPLEIACGALGVVMWIGAIFTY</sequence>
<evidence type="ECO:0000313" key="3">
    <source>
        <dbReference type="EMBL" id="KUG24623.1"/>
    </source>
</evidence>
<gene>
    <name evidence="3" type="ORF">ASZ90_005577</name>
</gene>
<feature type="transmembrane region" description="Helical" evidence="1">
    <location>
        <begin position="288"/>
        <end position="307"/>
    </location>
</feature>
<keyword evidence="1" id="KW-1133">Transmembrane helix</keyword>
<dbReference type="Pfam" id="PF03599">
    <property type="entry name" value="CdhD"/>
    <property type="match status" value="1"/>
</dbReference>
<keyword evidence="1" id="KW-0812">Transmembrane</keyword>
<organism evidence="3">
    <name type="scientific">hydrocarbon metagenome</name>
    <dbReference type="NCBI Taxonomy" id="938273"/>
    <lineage>
        <taxon>unclassified sequences</taxon>
        <taxon>metagenomes</taxon>
        <taxon>ecological metagenomes</taxon>
    </lineage>
</organism>
<reference evidence="3" key="1">
    <citation type="journal article" date="2015" name="Proc. Natl. Acad. Sci. U.S.A.">
        <title>Networks of energetic and metabolic interactions define dynamics in microbial communities.</title>
        <authorList>
            <person name="Embree M."/>
            <person name="Liu J.K."/>
            <person name="Al-Bassam M.M."/>
            <person name="Zengler K."/>
        </authorList>
    </citation>
    <scope>NUCLEOTIDE SEQUENCE</scope>
</reference>
<feature type="transmembrane region" description="Helical" evidence="1">
    <location>
        <begin position="258"/>
        <end position="276"/>
    </location>
</feature>
<feature type="transmembrane region" description="Helical" evidence="1">
    <location>
        <begin position="357"/>
        <end position="378"/>
    </location>
</feature>
<dbReference type="Gene3D" id="3.40.50.11600">
    <property type="match status" value="1"/>
</dbReference>
<evidence type="ECO:0000259" key="2">
    <source>
        <dbReference type="Pfam" id="PF03599"/>
    </source>
</evidence>
<feature type="transmembrane region" description="Helical" evidence="1">
    <location>
        <begin position="319"/>
        <end position="337"/>
    </location>
</feature>
<name>A0A0W8FUM3_9ZZZZ</name>
<dbReference type="InterPro" id="IPR016041">
    <property type="entry name" value="Ac-CoA_synth_d_su_TIM-brl"/>
</dbReference>
<feature type="transmembrane region" description="Helical" evidence="1">
    <location>
        <begin position="231"/>
        <end position="251"/>
    </location>
</feature>
<keyword evidence="1" id="KW-0472">Membrane</keyword>
<accession>A0A0W8FUM3</accession>
<evidence type="ECO:0000256" key="1">
    <source>
        <dbReference type="SAM" id="Phobius"/>
    </source>
</evidence>
<dbReference type="AlphaFoldDB" id="A0A0W8FUM3"/>
<comment type="caution">
    <text evidence="3">The sequence shown here is derived from an EMBL/GenBank/DDBJ whole genome shotgun (WGS) entry which is preliminary data.</text>
</comment>
<proteinExistence type="predicted"/>
<protein>
    <recommendedName>
        <fullName evidence="2">CO dehydrogenase/acetyl-CoA synthase delta subunit TIM barrel domain-containing protein</fullName>
    </recommendedName>
</protein>
<feature type="domain" description="CO dehydrogenase/acetyl-CoA synthase delta subunit TIM barrel" evidence="2">
    <location>
        <begin position="77"/>
        <end position="188"/>
    </location>
</feature>
<dbReference type="NCBIfam" id="NF040863">
    <property type="entry name" value="HgcA_corrinoid"/>
    <property type="match status" value="1"/>
</dbReference>
<dbReference type="EMBL" id="LNQE01000841">
    <property type="protein sequence ID" value="KUG24623.1"/>
    <property type="molecule type" value="Genomic_DNA"/>
</dbReference>